<proteinExistence type="predicted"/>
<evidence type="ECO:0000256" key="1">
    <source>
        <dbReference type="ARBA" id="ARBA00001933"/>
    </source>
</evidence>
<keyword evidence="3" id="KW-0456">Lyase</keyword>
<keyword evidence="2" id="KW-0663">Pyridoxal phosphate</keyword>
<dbReference type="GO" id="GO:0006565">
    <property type="term" value="P:L-serine catabolic process"/>
    <property type="evidence" value="ECO:0007669"/>
    <property type="project" value="TreeGrafter"/>
</dbReference>
<dbReference type="GO" id="GO:0003941">
    <property type="term" value="F:L-serine ammonia-lyase activity"/>
    <property type="evidence" value="ECO:0007669"/>
    <property type="project" value="TreeGrafter"/>
</dbReference>
<name>A0A4Q5J3M2_9ACTN</name>
<keyword evidence="6" id="KW-1185">Reference proteome</keyword>
<dbReference type="Proteomes" id="UP000291189">
    <property type="component" value="Unassembled WGS sequence"/>
</dbReference>
<feature type="domain" description="Tryptophan synthase beta chain-like PALP" evidence="4">
    <location>
        <begin position="16"/>
        <end position="299"/>
    </location>
</feature>
<dbReference type="NCBIfam" id="NF006094">
    <property type="entry name" value="PRK08246.1"/>
    <property type="match status" value="1"/>
</dbReference>
<evidence type="ECO:0000259" key="4">
    <source>
        <dbReference type="Pfam" id="PF00291"/>
    </source>
</evidence>
<dbReference type="Gene3D" id="3.40.50.1100">
    <property type="match status" value="2"/>
</dbReference>
<evidence type="ECO:0000256" key="2">
    <source>
        <dbReference type="ARBA" id="ARBA00022898"/>
    </source>
</evidence>
<dbReference type="InterPro" id="IPR050147">
    <property type="entry name" value="Ser/Thr_Dehydratase"/>
</dbReference>
<organism evidence="5 6">
    <name type="scientific">Nocardioides iriomotensis</name>
    <dbReference type="NCBI Taxonomy" id="715784"/>
    <lineage>
        <taxon>Bacteria</taxon>
        <taxon>Bacillati</taxon>
        <taxon>Actinomycetota</taxon>
        <taxon>Actinomycetes</taxon>
        <taxon>Propionibacteriales</taxon>
        <taxon>Nocardioidaceae</taxon>
        <taxon>Nocardioides</taxon>
    </lineage>
</organism>
<dbReference type="AlphaFoldDB" id="A0A4Q5J3M2"/>
<dbReference type="GO" id="GO:0009097">
    <property type="term" value="P:isoleucine biosynthetic process"/>
    <property type="evidence" value="ECO:0007669"/>
    <property type="project" value="TreeGrafter"/>
</dbReference>
<accession>A0A4Q5J3M2</accession>
<sequence>MPGRADVEAARDLVGPAVRRTPVVEVAGDELGVMGRVVLKLELLQHAGSFKARGAMNNVLSLHEGVEGVAAASGGNHGAAVAWAARRAGLAADVFAPASATPAKLERIEAYGARLHRVDGHVGEALAACQEHSEREGVPVVHPYDTFATVAGAGTLGLELEEQVPDADRVLIACGGGGLYAGVATALAGVVPVQPVEPALCAHLHDALAAGHPVDRPSEGVAADALGPPRIGDHAFALATAQGASSLLVDEDAILPARQWLWDHLRVLAEPAACVPLAAVLSGVVPVAAGETVALVVSGGNNTTLPS</sequence>
<dbReference type="EMBL" id="SDPU01000020">
    <property type="protein sequence ID" value="RYU13114.1"/>
    <property type="molecule type" value="Genomic_DNA"/>
</dbReference>
<dbReference type="GO" id="GO:0006567">
    <property type="term" value="P:L-threonine catabolic process"/>
    <property type="evidence" value="ECO:0007669"/>
    <property type="project" value="TreeGrafter"/>
</dbReference>
<comment type="caution">
    <text evidence="5">The sequence shown here is derived from an EMBL/GenBank/DDBJ whole genome shotgun (WGS) entry which is preliminary data.</text>
</comment>
<dbReference type="Pfam" id="PF00291">
    <property type="entry name" value="PALP"/>
    <property type="match status" value="1"/>
</dbReference>
<reference evidence="5 6" key="1">
    <citation type="submission" date="2019-01" db="EMBL/GenBank/DDBJ databases">
        <title>Nocardioides guangzhouensis sp. nov., an actinobacterium isolated from soil.</title>
        <authorList>
            <person name="Fu Y."/>
            <person name="Cai Y."/>
            <person name="Lin Z."/>
            <person name="Chen P."/>
        </authorList>
    </citation>
    <scope>NUCLEOTIDE SEQUENCE [LARGE SCALE GENOMIC DNA]</scope>
    <source>
        <strain evidence="5 6">NBRC 105384</strain>
    </source>
</reference>
<dbReference type="OrthoDB" id="9811476at2"/>
<dbReference type="PANTHER" id="PTHR48078:SF6">
    <property type="entry name" value="L-THREONINE DEHYDRATASE CATABOLIC TDCB"/>
    <property type="match status" value="1"/>
</dbReference>
<evidence type="ECO:0000256" key="3">
    <source>
        <dbReference type="ARBA" id="ARBA00023239"/>
    </source>
</evidence>
<protein>
    <submittedName>
        <fullName evidence="5">Pyridoxal-phosphate dependent enzyme</fullName>
    </submittedName>
</protein>
<comment type="cofactor">
    <cofactor evidence="1">
        <name>pyridoxal 5'-phosphate</name>
        <dbReference type="ChEBI" id="CHEBI:597326"/>
    </cofactor>
</comment>
<dbReference type="InterPro" id="IPR036052">
    <property type="entry name" value="TrpB-like_PALP_sf"/>
</dbReference>
<dbReference type="SUPFAM" id="SSF53686">
    <property type="entry name" value="Tryptophan synthase beta subunit-like PLP-dependent enzymes"/>
    <property type="match status" value="1"/>
</dbReference>
<evidence type="ECO:0000313" key="5">
    <source>
        <dbReference type="EMBL" id="RYU13114.1"/>
    </source>
</evidence>
<dbReference type="InterPro" id="IPR001926">
    <property type="entry name" value="TrpB-like_PALP"/>
</dbReference>
<evidence type="ECO:0000313" key="6">
    <source>
        <dbReference type="Proteomes" id="UP000291189"/>
    </source>
</evidence>
<dbReference type="GO" id="GO:0004794">
    <property type="term" value="F:threonine deaminase activity"/>
    <property type="evidence" value="ECO:0007669"/>
    <property type="project" value="TreeGrafter"/>
</dbReference>
<dbReference type="PANTHER" id="PTHR48078">
    <property type="entry name" value="THREONINE DEHYDRATASE, MITOCHONDRIAL-RELATED"/>
    <property type="match status" value="1"/>
</dbReference>
<gene>
    <name evidence="5" type="ORF">ETU37_07140</name>
</gene>